<dbReference type="AlphaFoldDB" id="A0A5K7S3N0"/>
<gene>
    <name evidence="2" type="ORF">AQPE_0290</name>
</gene>
<sequence length="266" mass="30499">MGKINKLRLPILFAALVLSLSIGQNLYSEIRTDPVRNRANNCMKAIEAQDDGKKLVVKKIDTGKNTSLKEARFLLEAQTQEHTVDVLNWDVFNYRPKVGFRIGHTGTEIWLEYYVSEKSIRGVVARTNGSVHEDSCVEFFLSLDHVNYYNFEINCIGTKHVAYGPDRNNRKNIDPKILDAVRVDPSLGNQPFEERTGSYNWKLLVIIPVSCFVYSDIKKLDGVKATANFYKCGDKTSPPHYLSWNPVHTKTPDYHRPEYFGQIYFD</sequence>
<evidence type="ECO:0000313" key="2">
    <source>
        <dbReference type="EMBL" id="BBE16153.1"/>
    </source>
</evidence>
<evidence type="ECO:0000259" key="1">
    <source>
        <dbReference type="Pfam" id="PF16011"/>
    </source>
</evidence>
<dbReference type="KEGG" id="anf:AQPE_0290"/>
<dbReference type="SUPFAM" id="SSF49344">
    <property type="entry name" value="CBD9-like"/>
    <property type="match status" value="1"/>
</dbReference>
<dbReference type="InterPro" id="IPR010502">
    <property type="entry name" value="Carb-bd_dom_fam9"/>
</dbReference>
<dbReference type="EMBL" id="AP018694">
    <property type="protein sequence ID" value="BBE16153.1"/>
    <property type="molecule type" value="Genomic_DNA"/>
</dbReference>
<keyword evidence="3" id="KW-1185">Reference proteome</keyword>
<organism evidence="2 3">
    <name type="scientific">Aquipluma nitroreducens</name>
    <dbReference type="NCBI Taxonomy" id="2010828"/>
    <lineage>
        <taxon>Bacteria</taxon>
        <taxon>Pseudomonadati</taxon>
        <taxon>Bacteroidota</taxon>
        <taxon>Bacteroidia</taxon>
        <taxon>Marinilabiliales</taxon>
        <taxon>Prolixibacteraceae</taxon>
        <taxon>Aquipluma</taxon>
    </lineage>
</organism>
<protein>
    <recommendedName>
        <fullName evidence="1">Carbohydrate-binding domain-containing protein</fullName>
    </recommendedName>
</protein>
<feature type="domain" description="Carbohydrate-binding" evidence="1">
    <location>
        <begin position="74"/>
        <end position="265"/>
    </location>
</feature>
<accession>A0A5K7S3N0</accession>
<dbReference type="GO" id="GO:0016052">
    <property type="term" value="P:carbohydrate catabolic process"/>
    <property type="evidence" value="ECO:0007669"/>
    <property type="project" value="InterPro"/>
</dbReference>
<evidence type="ECO:0000313" key="3">
    <source>
        <dbReference type="Proteomes" id="UP001193389"/>
    </source>
</evidence>
<name>A0A5K7S3N0_9BACT</name>
<dbReference type="CDD" id="cd09620">
    <property type="entry name" value="CBM9_like_3"/>
    <property type="match status" value="1"/>
</dbReference>
<dbReference type="Gene3D" id="2.60.40.1190">
    <property type="match status" value="1"/>
</dbReference>
<dbReference type="GO" id="GO:0004553">
    <property type="term" value="F:hydrolase activity, hydrolyzing O-glycosyl compounds"/>
    <property type="evidence" value="ECO:0007669"/>
    <property type="project" value="InterPro"/>
</dbReference>
<reference evidence="2" key="1">
    <citation type="journal article" date="2020" name="Int. J. Syst. Evol. Microbiol.">
        <title>Aquipluma nitroreducens gen. nov. sp. nov., a novel facultatively anaerobic bacterium isolated from a freshwater lake.</title>
        <authorList>
            <person name="Watanabe M."/>
            <person name="Kojima H."/>
            <person name="Fukui M."/>
        </authorList>
    </citation>
    <scope>NUCLEOTIDE SEQUENCE</scope>
    <source>
        <strain evidence="2">MeG22</strain>
    </source>
</reference>
<dbReference type="Proteomes" id="UP001193389">
    <property type="component" value="Chromosome"/>
</dbReference>
<dbReference type="GO" id="GO:0030246">
    <property type="term" value="F:carbohydrate binding"/>
    <property type="evidence" value="ECO:0007669"/>
    <property type="project" value="InterPro"/>
</dbReference>
<dbReference type="Pfam" id="PF16011">
    <property type="entry name" value="CBM9_2"/>
    <property type="match status" value="1"/>
</dbReference>
<proteinExistence type="predicted"/>